<dbReference type="EMBL" id="CAADFE010000118">
    <property type="protein sequence ID" value="VFJ77221.1"/>
    <property type="molecule type" value="Genomic_DNA"/>
</dbReference>
<reference evidence="1" key="1">
    <citation type="submission" date="2019-02" db="EMBL/GenBank/DDBJ databases">
        <authorList>
            <person name="Gruber-Vodicka R. H."/>
            <person name="Seah K. B. B."/>
        </authorList>
    </citation>
    <scope>NUCLEOTIDE SEQUENCE</scope>
    <source>
        <strain evidence="1">BECK_BZ131</strain>
    </source>
</reference>
<proteinExistence type="predicted"/>
<sequence length="253" mass="29342">MNGLDTNKLAIFVEGRTEQIFAEKLVRFLGRSADIAIRVERREGGRRKPRHAIEITGTREPGGHDFFILIVDCGQDESVKSDIIDSYDTLIRKGYRCIIGMRDVLPHRREDIHHVREGFKFRLKTNPVEPFLILAVMEIEAWFLAEYSHFPRIHPNLTLERIRRELDFDPSDDDMQLRDHPAKDLEEIYFLEKIIYGKSRGDIERTVDNLDCSLIRSEVATRIDDLGRLVRLVQGFFDSPKQAAYLGAFIRSG</sequence>
<dbReference type="AlphaFoldDB" id="A0A450U2H2"/>
<gene>
    <name evidence="1" type="ORF">BECKFW1821C_GA0114237_11184</name>
</gene>
<name>A0A450U2H2_9GAMM</name>
<organism evidence="1">
    <name type="scientific">Candidatus Kentrum sp. FW</name>
    <dbReference type="NCBI Taxonomy" id="2126338"/>
    <lineage>
        <taxon>Bacteria</taxon>
        <taxon>Pseudomonadati</taxon>
        <taxon>Pseudomonadota</taxon>
        <taxon>Gammaproteobacteria</taxon>
        <taxon>Candidatus Kentrum</taxon>
    </lineage>
</organism>
<evidence type="ECO:0000313" key="1">
    <source>
        <dbReference type="EMBL" id="VFJ77221.1"/>
    </source>
</evidence>
<accession>A0A450U2H2</accession>
<protein>
    <recommendedName>
        <fullName evidence="2">DUF4276 family protein</fullName>
    </recommendedName>
</protein>
<evidence type="ECO:0008006" key="2">
    <source>
        <dbReference type="Google" id="ProtNLM"/>
    </source>
</evidence>